<protein>
    <submittedName>
        <fullName evidence="1">ECF subfamily RNA polymerase sigma factor</fullName>
    </submittedName>
</protein>
<dbReference type="RefSeq" id="WP_164933171.1">
    <property type="nucleotide sequence ID" value="NZ_CP034669.1"/>
</dbReference>
<gene>
    <name evidence="1" type="ORF">EJ065_2008</name>
</gene>
<proteinExistence type="predicted"/>
<name>A0A410RNQ0_CORCK</name>
<reference evidence="1 2" key="1">
    <citation type="submission" date="2018-12" db="EMBL/GenBank/DDBJ databases">
        <title>Complete Genome Sequence of the Corallopyronin A producing Myxobacterium Corallococcus coralloides B035.</title>
        <authorList>
            <person name="Bouhired S.M."/>
            <person name="Rupp O."/>
            <person name="Blom J."/>
            <person name="Schaeberle T.F."/>
            <person name="Kehraus S."/>
            <person name="Schiefer A."/>
            <person name="Pfarr K."/>
            <person name="Goesmann A."/>
            <person name="Hoerauf A."/>
            <person name="Koenig G.M."/>
        </authorList>
    </citation>
    <scope>NUCLEOTIDE SEQUENCE [LARGE SCALE GENOMIC DNA]</scope>
    <source>
        <strain evidence="1 2">B035</strain>
    </source>
</reference>
<dbReference type="AlphaFoldDB" id="A0A410RNQ0"/>
<evidence type="ECO:0000313" key="1">
    <source>
        <dbReference type="EMBL" id="QAT83594.1"/>
    </source>
</evidence>
<dbReference type="EMBL" id="CP034669">
    <property type="protein sequence ID" value="QAT83594.1"/>
    <property type="molecule type" value="Genomic_DNA"/>
</dbReference>
<organism evidence="1 2">
    <name type="scientific">Corallococcus coralloides</name>
    <name type="common">Myxococcus coralloides</name>
    <dbReference type="NCBI Taxonomy" id="184914"/>
    <lineage>
        <taxon>Bacteria</taxon>
        <taxon>Pseudomonadati</taxon>
        <taxon>Myxococcota</taxon>
        <taxon>Myxococcia</taxon>
        <taxon>Myxococcales</taxon>
        <taxon>Cystobacterineae</taxon>
        <taxon>Myxococcaceae</taxon>
        <taxon>Corallococcus</taxon>
    </lineage>
</organism>
<evidence type="ECO:0000313" key="2">
    <source>
        <dbReference type="Proteomes" id="UP000288758"/>
    </source>
</evidence>
<accession>A0A410RNQ0</accession>
<sequence length="122" mass="13382">MVTVNLHAFGEFVRKHRPALEVRAAKLCAGSAVDSTELVGETLERALSVFERLQDQDTAAVAQWLDGAMSRCFSRMGGQLPDTRAAAPDLQQTFDLLRARFREVYAQPAFGKSAGVPGGWRM</sequence>
<dbReference type="Proteomes" id="UP000288758">
    <property type="component" value="Chromosome"/>
</dbReference>